<dbReference type="OrthoDB" id="1902587at2759"/>
<dbReference type="PANTHER" id="PTHR46222:SF2">
    <property type="entry name" value="PEPTIDYL-PROLYL CIS-TRANS ISOMERASE FKBP7"/>
    <property type="match status" value="1"/>
</dbReference>
<evidence type="ECO:0000256" key="7">
    <source>
        <dbReference type="ARBA" id="ARBA00022837"/>
    </source>
</evidence>
<dbReference type="SUPFAM" id="SSF54534">
    <property type="entry name" value="FKBP-like"/>
    <property type="match status" value="1"/>
</dbReference>
<feature type="domain" description="PPIase FKBP-type" evidence="12">
    <location>
        <begin position="83"/>
        <end position="173"/>
    </location>
</feature>
<evidence type="ECO:0000259" key="12">
    <source>
        <dbReference type="PROSITE" id="PS50059"/>
    </source>
</evidence>
<dbReference type="CDD" id="cd00051">
    <property type="entry name" value="EFh"/>
    <property type="match status" value="1"/>
</dbReference>
<dbReference type="AlphaFoldDB" id="A0A6J2RZG1"/>
<evidence type="ECO:0000256" key="2">
    <source>
        <dbReference type="ARBA" id="ARBA00013194"/>
    </source>
</evidence>
<dbReference type="Gene3D" id="1.10.238.10">
    <property type="entry name" value="EF-hand"/>
    <property type="match status" value="1"/>
</dbReference>
<comment type="catalytic activity">
    <reaction evidence="1 11">
        <text>[protein]-peptidylproline (omega=180) = [protein]-peptidylproline (omega=0)</text>
        <dbReference type="Rhea" id="RHEA:16237"/>
        <dbReference type="Rhea" id="RHEA-COMP:10747"/>
        <dbReference type="Rhea" id="RHEA-COMP:10748"/>
        <dbReference type="ChEBI" id="CHEBI:83833"/>
        <dbReference type="ChEBI" id="CHEBI:83834"/>
        <dbReference type="EC" id="5.2.1.8"/>
    </reaction>
</comment>
<keyword evidence="3" id="KW-0479">Metal-binding</keyword>
<keyword evidence="4" id="KW-0732">Signal</keyword>
<proteinExistence type="predicted"/>
<evidence type="ECO:0000256" key="8">
    <source>
        <dbReference type="ARBA" id="ARBA00023110"/>
    </source>
</evidence>
<evidence type="ECO:0000256" key="10">
    <source>
        <dbReference type="ARBA" id="ARBA00023235"/>
    </source>
</evidence>
<keyword evidence="6" id="KW-0256">Endoplasmic reticulum</keyword>
<dbReference type="Gene3D" id="3.10.50.40">
    <property type="match status" value="1"/>
</dbReference>
<evidence type="ECO:0000256" key="9">
    <source>
        <dbReference type="ARBA" id="ARBA00023180"/>
    </source>
</evidence>
<keyword evidence="7" id="KW-0106">Calcium</keyword>
<evidence type="ECO:0000256" key="5">
    <source>
        <dbReference type="ARBA" id="ARBA00022737"/>
    </source>
</evidence>
<evidence type="ECO:0000313" key="15">
    <source>
        <dbReference type="RefSeq" id="XP_029315189.1"/>
    </source>
</evidence>
<dbReference type="PROSITE" id="PS00018">
    <property type="entry name" value="EF_HAND_1"/>
    <property type="match status" value="2"/>
</dbReference>
<feature type="domain" description="EF-hand" evidence="13">
    <location>
        <begin position="217"/>
        <end position="250"/>
    </location>
</feature>
<keyword evidence="9" id="KW-0325">Glycoprotein</keyword>
<reference evidence="15" key="1">
    <citation type="submission" date="2025-08" db="UniProtKB">
        <authorList>
            <consortium name="RefSeq"/>
        </authorList>
    </citation>
    <scope>IDENTIFICATION</scope>
</reference>
<dbReference type="InterPro" id="IPR052273">
    <property type="entry name" value="PPIase_FKBP"/>
</dbReference>
<feature type="domain" description="EF-hand" evidence="13">
    <location>
        <begin position="173"/>
        <end position="208"/>
    </location>
</feature>
<sequence>MLICWQQRSTSFCACKVNVTFKSCHEYTDSGVMWRLVNCTLCLFVSAQLTLWCHWATAVELDAEVKIEVVFKPEECTQKSKRGDLINVHYDGFLAKDGSQFYCSRSDKAGHPQWFVLGVGQVIKGLDMGMEDMCPGEKRKITVPSVLAFGEKGKDPVPPNSTVVFEVELYSVSRGPRSMEAFRLMDLNKDKSLTKDEVKEYLKLEYERSGKPRDDPFYEKIMADIFRKSDQDSDGHISAKEYNIYEHDEL</sequence>
<dbReference type="Pfam" id="PF13499">
    <property type="entry name" value="EF-hand_7"/>
    <property type="match status" value="1"/>
</dbReference>
<keyword evidence="10 11" id="KW-0413">Isomerase</keyword>
<dbReference type="InParanoid" id="A0A6J2RZG1"/>
<keyword evidence="14" id="KW-1185">Reference proteome</keyword>
<evidence type="ECO:0000313" key="14">
    <source>
        <dbReference type="Proteomes" id="UP000504630"/>
    </source>
</evidence>
<evidence type="ECO:0000256" key="4">
    <source>
        <dbReference type="ARBA" id="ARBA00022729"/>
    </source>
</evidence>
<dbReference type="PANTHER" id="PTHR46222">
    <property type="entry name" value="PEPTIDYL-PROLYL CIS-TRANS ISOMERASE FKBP7/14"/>
    <property type="match status" value="1"/>
</dbReference>
<dbReference type="InterPro" id="IPR046357">
    <property type="entry name" value="PPIase_dom_sf"/>
</dbReference>
<dbReference type="Proteomes" id="UP000504630">
    <property type="component" value="Chromosome 21"/>
</dbReference>
<evidence type="ECO:0000256" key="6">
    <source>
        <dbReference type="ARBA" id="ARBA00022824"/>
    </source>
</evidence>
<dbReference type="CTD" id="51661"/>
<dbReference type="KEGG" id="cgob:115026483"/>
<keyword evidence="8 11" id="KW-0697">Rotamase</keyword>
<dbReference type="PROSITE" id="PS50059">
    <property type="entry name" value="FKBP_PPIASE"/>
    <property type="match status" value="1"/>
</dbReference>
<organism evidence="14 15">
    <name type="scientific">Cottoperca gobio</name>
    <name type="common">Frogmouth</name>
    <name type="synonym">Aphritis gobio</name>
    <dbReference type="NCBI Taxonomy" id="56716"/>
    <lineage>
        <taxon>Eukaryota</taxon>
        <taxon>Metazoa</taxon>
        <taxon>Chordata</taxon>
        <taxon>Craniata</taxon>
        <taxon>Vertebrata</taxon>
        <taxon>Euteleostomi</taxon>
        <taxon>Actinopterygii</taxon>
        <taxon>Neopterygii</taxon>
        <taxon>Teleostei</taxon>
        <taxon>Neoteleostei</taxon>
        <taxon>Acanthomorphata</taxon>
        <taxon>Eupercaria</taxon>
        <taxon>Perciformes</taxon>
        <taxon>Notothenioidei</taxon>
        <taxon>Bovichtidae</taxon>
        <taxon>Cottoperca</taxon>
    </lineage>
</organism>
<accession>A0A6J2RZG1</accession>
<dbReference type="GO" id="GO:0005509">
    <property type="term" value="F:calcium ion binding"/>
    <property type="evidence" value="ECO:0007669"/>
    <property type="project" value="InterPro"/>
</dbReference>
<keyword evidence="5" id="KW-0677">Repeat</keyword>
<dbReference type="RefSeq" id="XP_029315189.1">
    <property type="nucleotide sequence ID" value="XM_029459329.1"/>
</dbReference>
<dbReference type="PROSITE" id="PS50222">
    <property type="entry name" value="EF_HAND_2"/>
    <property type="match status" value="2"/>
</dbReference>
<dbReference type="FunFam" id="3.10.50.40:FF:000006">
    <property type="entry name" value="Peptidyl-prolyl cis-trans isomerase"/>
    <property type="match status" value="1"/>
</dbReference>
<dbReference type="InterPro" id="IPR002048">
    <property type="entry name" value="EF_hand_dom"/>
</dbReference>
<dbReference type="GO" id="GO:0005783">
    <property type="term" value="C:endoplasmic reticulum"/>
    <property type="evidence" value="ECO:0007669"/>
    <property type="project" value="UniProtKB-ARBA"/>
</dbReference>
<dbReference type="InterPro" id="IPR001179">
    <property type="entry name" value="PPIase_FKBP_dom"/>
</dbReference>
<dbReference type="GeneID" id="115026483"/>
<name>A0A6J2RZG1_COTGO</name>
<gene>
    <name evidence="15" type="primary">fkbp7</name>
</gene>
<dbReference type="GO" id="GO:0003755">
    <property type="term" value="F:peptidyl-prolyl cis-trans isomerase activity"/>
    <property type="evidence" value="ECO:0007669"/>
    <property type="project" value="UniProtKB-KW"/>
</dbReference>
<dbReference type="SUPFAM" id="SSF47473">
    <property type="entry name" value="EF-hand"/>
    <property type="match status" value="1"/>
</dbReference>
<dbReference type="EC" id="5.2.1.8" evidence="2 11"/>
<evidence type="ECO:0000256" key="1">
    <source>
        <dbReference type="ARBA" id="ARBA00000971"/>
    </source>
</evidence>
<evidence type="ECO:0000256" key="11">
    <source>
        <dbReference type="PROSITE-ProRule" id="PRU00277"/>
    </source>
</evidence>
<protein>
    <recommendedName>
        <fullName evidence="2 11">peptidylprolyl isomerase</fullName>
        <ecNumber evidence="2 11">5.2.1.8</ecNumber>
    </recommendedName>
</protein>
<dbReference type="Pfam" id="PF00254">
    <property type="entry name" value="FKBP_C"/>
    <property type="match status" value="1"/>
</dbReference>
<dbReference type="InterPro" id="IPR018247">
    <property type="entry name" value="EF_Hand_1_Ca_BS"/>
</dbReference>
<evidence type="ECO:0000256" key="3">
    <source>
        <dbReference type="ARBA" id="ARBA00022723"/>
    </source>
</evidence>
<evidence type="ECO:0000259" key="13">
    <source>
        <dbReference type="PROSITE" id="PS50222"/>
    </source>
</evidence>
<dbReference type="InterPro" id="IPR011992">
    <property type="entry name" value="EF-hand-dom_pair"/>
</dbReference>